<evidence type="ECO:0000256" key="4">
    <source>
        <dbReference type="ARBA" id="ARBA00022777"/>
    </source>
</evidence>
<evidence type="ECO:0000313" key="11">
    <source>
        <dbReference type="Proteomes" id="UP000232323"/>
    </source>
</evidence>
<evidence type="ECO:0000256" key="8">
    <source>
        <dbReference type="SAM" id="Phobius"/>
    </source>
</evidence>
<dbReference type="EMBL" id="BEGY01000028">
    <property type="protein sequence ID" value="GAX77868.1"/>
    <property type="molecule type" value="Genomic_DNA"/>
</dbReference>
<organism evidence="10 11">
    <name type="scientific">Chlamydomonas eustigma</name>
    <dbReference type="NCBI Taxonomy" id="1157962"/>
    <lineage>
        <taxon>Eukaryota</taxon>
        <taxon>Viridiplantae</taxon>
        <taxon>Chlorophyta</taxon>
        <taxon>core chlorophytes</taxon>
        <taxon>Chlorophyceae</taxon>
        <taxon>CS clade</taxon>
        <taxon>Chlamydomonadales</taxon>
        <taxon>Chlamydomonadaceae</taxon>
        <taxon>Chlamydomonas</taxon>
    </lineage>
</organism>
<feature type="transmembrane region" description="Helical" evidence="8">
    <location>
        <begin position="377"/>
        <end position="401"/>
    </location>
</feature>
<dbReference type="PANTHER" id="PTHR44329">
    <property type="entry name" value="SERINE/THREONINE-PROTEIN KINASE TNNI3K-RELATED"/>
    <property type="match status" value="1"/>
</dbReference>
<dbReference type="InterPro" id="IPR008271">
    <property type="entry name" value="Ser/Thr_kinase_AS"/>
</dbReference>
<keyword evidence="11" id="KW-1185">Reference proteome</keyword>
<feature type="region of interest" description="Disordered" evidence="7">
    <location>
        <begin position="474"/>
        <end position="501"/>
    </location>
</feature>
<dbReference type="InterPro" id="IPR001245">
    <property type="entry name" value="Ser-Thr/Tyr_kinase_cat_dom"/>
</dbReference>
<dbReference type="PROSITE" id="PS00108">
    <property type="entry name" value="PROTEIN_KINASE_ST"/>
    <property type="match status" value="1"/>
</dbReference>
<dbReference type="InterPro" id="IPR000719">
    <property type="entry name" value="Prot_kinase_dom"/>
</dbReference>
<dbReference type="InterPro" id="IPR011009">
    <property type="entry name" value="Kinase-like_dom_sf"/>
</dbReference>
<reference evidence="10 11" key="1">
    <citation type="submission" date="2017-08" db="EMBL/GenBank/DDBJ databases">
        <title>Acidophilic green algal genome provides insights into adaptation to an acidic environment.</title>
        <authorList>
            <person name="Hirooka S."/>
            <person name="Hirose Y."/>
            <person name="Kanesaki Y."/>
            <person name="Higuchi S."/>
            <person name="Fujiwara T."/>
            <person name="Onuma R."/>
            <person name="Era A."/>
            <person name="Ohbayashi R."/>
            <person name="Uzuka A."/>
            <person name="Nozaki H."/>
            <person name="Yoshikawa H."/>
            <person name="Miyagishima S.Y."/>
        </authorList>
    </citation>
    <scope>NUCLEOTIDE SEQUENCE [LARGE SCALE GENOMIC DNA]</scope>
    <source>
        <strain evidence="10 11">NIES-2499</strain>
    </source>
</reference>
<keyword evidence="5 6" id="KW-0067">ATP-binding</keyword>
<proteinExistence type="predicted"/>
<sequence length="965" mass="105897">MSRITIAGSEVSTMMSVLDMSLMDFQLVGPSSFLTLQNLVLVNKPTVPSLYNPLGLLTMLSNFVSCLGHSKMSTSCKSLSLRNSTSVQDASGSGALISLNNVTIVLPAQELKVIRCILMNSSMADSMTQPVVRRLMETYLKASQAMIVEAEQQDINVCSSLLLLPNKQMTHGRHQPPPPLRAAIPPGDVIFPTLMWPGVTGRQVTLTSSYPTDPTSGKALLSTNTILRAGHSTLAPNTIMRAGHSTLASNTILRAGHSTLTSNADNNVQRPSLIRDTQISVPHIMLQAAPVPSASTVRLVSLLPNSQSTRPSSRYYDPPSISPTLLPSSRRQTTAIVSWLLMVTANNHSFSEQSNIPRTASAGGRRFIMLISAHFPYAIYVLKICSVVVGLVLGLCLLYFVKRRMMEEGYTGPETLGGLVRYLLRKFPLYSLKSWWIFCCCCHDGRRTTSHLESNDVIRSAPSDVEVGLQVPHAPPARAAVPPEDERVDLLPSSSSPCLEDNEKCRSLLEDQESPSKDENANYLPKSKTMLQSFCEGIVVSDTEEHGSMQNALVNHNSIILLRRSVKKVLESQMEDLREELQLQNHRSVECVGSLNGGHRDYRDYPDKRLGSSNGSGACNEWELAGLLGKGGFGCVYKGTWRGLPVAVKRIVFQVLDDKQGDDQRQQTLREAAINEMVHHPCLVNTYTTDIHCLTDVNTAPIQGVMDWQMHIIMEYCDGGSLRDALDQDLLLYDLNVYIGSNSSQAFRTQLLLKMLQILKQVATGCAYLHSQNIFHGDLKPDNVLLKSIGTSADAAAAESQGAHVLGYQVKVADFGLSKNLHEMDSSVFSCSKLGTPAYTAPEILNDGRASKGADVYSFGVMMWELLWYTLWACQQRPSGPPNEDHTSRSAAGLSPGNWIWPKDDDTASGHQVGPSAEQLKDIPTYPFQLHRELSTVDVIRIRSDLEVTFDTASVPLSYRLIGLA</sequence>
<dbReference type="STRING" id="1157962.A0A250X458"/>
<dbReference type="GO" id="GO:0005524">
    <property type="term" value="F:ATP binding"/>
    <property type="evidence" value="ECO:0007669"/>
    <property type="project" value="UniProtKB-UniRule"/>
</dbReference>
<dbReference type="PROSITE" id="PS50011">
    <property type="entry name" value="PROTEIN_KINASE_DOM"/>
    <property type="match status" value="1"/>
</dbReference>
<dbReference type="OrthoDB" id="4062651at2759"/>
<evidence type="ECO:0000256" key="1">
    <source>
        <dbReference type="ARBA" id="ARBA00022527"/>
    </source>
</evidence>
<dbReference type="SUPFAM" id="SSF56112">
    <property type="entry name" value="Protein kinase-like (PK-like)"/>
    <property type="match status" value="1"/>
</dbReference>
<evidence type="ECO:0000256" key="7">
    <source>
        <dbReference type="SAM" id="MobiDB-lite"/>
    </source>
</evidence>
<keyword evidence="3 6" id="KW-0547">Nucleotide-binding</keyword>
<keyword evidence="4" id="KW-0418">Kinase</keyword>
<dbReference type="AlphaFoldDB" id="A0A250X458"/>
<evidence type="ECO:0000259" key="9">
    <source>
        <dbReference type="PROSITE" id="PS50011"/>
    </source>
</evidence>
<protein>
    <recommendedName>
        <fullName evidence="9">Protein kinase domain-containing protein</fullName>
    </recommendedName>
</protein>
<feature type="domain" description="Protein kinase" evidence="9">
    <location>
        <begin position="622"/>
        <end position="965"/>
    </location>
</feature>
<evidence type="ECO:0000256" key="3">
    <source>
        <dbReference type="ARBA" id="ARBA00022741"/>
    </source>
</evidence>
<keyword evidence="8" id="KW-1133">Transmembrane helix</keyword>
<keyword evidence="2" id="KW-0808">Transferase</keyword>
<dbReference type="SMART" id="SM00220">
    <property type="entry name" value="S_TKc"/>
    <property type="match status" value="1"/>
</dbReference>
<gene>
    <name evidence="10" type="ORF">CEUSTIGMA_g5310.t1</name>
</gene>
<dbReference type="InterPro" id="IPR017441">
    <property type="entry name" value="Protein_kinase_ATP_BS"/>
</dbReference>
<keyword evidence="1" id="KW-0723">Serine/threonine-protein kinase</keyword>
<dbReference type="GO" id="GO:0004674">
    <property type="term" value="F:protein serine/threonine kinase activity"/>
    <property type="evidence" value="ECO:0007669"/>
    <property type="project" value="TreeGrafter"/>
</dbReference>
<name>A0A250X458_9CHLO</name>
<comment type="caution">
    <text evidence="10">The sequence shown here is derived from an EMBL/GenBank/DDBJ whole genome shotgun (WGS) entry which is preliminary data.</text>
</comment>
<accession>A0A250X458</accession>
<dbReference type="PROSITE" id="PS00107">
    <property type="entry name" value="PROTEIN_KINASE_ATP"/>
    <property type="match status" value="1"/>
</dbReference>
<keyword evidence="8" id="KW-0812">Transmembrane</keyword>
<feature type="binding site" evidence="6">
    <location>
        <position position="649"/>
    </location>
    <ligand>
        <name>ATP</name>
        <dbReference type="ChEBI" id="CHEBI:30616"/>
    </ligand>
</feature>
<dbReference type="InterPro" id="IPR051681">
    <property type="entry name" value="Ser/Thr_Kinases-Pseudokinases"/>
</dbReference>
<dbReference type="Pfam" id="PF07714">
    <property type="entry name" value="PK_Tyr_Ser-Thr"/>
    <property type="match status" value="1"/>
</dbReference>
<evidence type="ECO:0000313" key="10">
    <source>
        <dbReference type="EMBL" id="GAX77868.1"/>
    </source>
</evidence>
<dbReference type="Proteomes" id="UP000232323">
    <property type="component" value="Unassembled WGS sequence"/>
</dbReference>
<evidence type="ECO:0000256" key="2">
    <source>
        <dbReference type="ARBA" id="ARBA00022679"/>
    </source>
</evidence>
<evidence type="ECO:0000256" key="6">
    <source>
        <dbReference type="PROSITE-ProRule" id="PRU10141"/>
    </source>
</evidence>
<evidence type="ECO:0000256" key="5">
    <source>
        <dbReference type="ARBA" id="ARBA00022840"/>
    </source>
</evidence>
<dbReference type="Gene3D" id="1.10.510.10">
    <property type="entry name" value="Transferase(Phosphotransferase) domain 1"/>
    <property type="match status" value="1"/>
</dbReference>
<keyword evidence="8" id="KW-0472">Membrane</keyword>